<proteinExistence type="predicted"/>
<dbReference type="AlphaFoldDB" id="A0A212FL52"/>
<feature type="chain" id="PRO_5012871786" evidence="1">
    <location>
        <begin position="23"/>
        <end position="70"/>
    </location>
</feature>
<keyword evidence="3" id="KW-1185">Reference proteome</keyword>
<evidence type="ECO:0000313" key="3">
    <source>
        <dbReference type="Proteomes" id="UP000007151"/>
    </source>
</evidence>
<reference evidence="2 3" key="1">
    <citation type="journal article" date="2011" name="Cell">
        <title>The monarch butterfly genome yields insights into long-distance migration.</title>
        <authorList>
            <person name="Zhan S."/>
            <person name="Merlin C."/>
            <person name="Boore J.L."/>
            <person name="Reppert S.M."/>
        </authorList>
    </citation>
    <scope>NUCLEOTIDE SEQUENCE [LARGE SCALE GENOMIC DNA]</scope>
    <source>
        <strain evidence="2">F-2</strain>
    </source>
</reference>
<dbReference type="KEGG" id="dpl:KGM_201978"/>
<dbReference type="EMBL" id="AGBW02007841">
    <property type="protein sequence ID" value="OWR54478.1"/>
    <property type="molecule type" value="Genomic_DNA"/>
</dbReference>
<evidence type="ECO:0000313" key="2">
    <source>
        <dbReference type="EMBL" id="OWR54478.1"/>
    </source>
</evidence>
<keyword evidence="1" id="KW-0732">Signal</keyword>
<sequence>MIEKKYIIHIFFLVLLVSGTFATDSATNVNSANKAKAVNSNHETIVVENKITPQCNGLFDIAARFFTACK</sequence>
<evidence type="ECO:0000256" key="1">
    <source>
        <dbReference type="SAM" id="SignalP"/>
    </source>
</evidence>
<comment type="caution">
    <text evidence="2">The sequence shown here is derived from an EMBL/GenBank/DDBJ whole genome shotgun (WGS) entry which is preliminary data.</text>
</comment>
<dbReference type="InParanoid" id="A0A212FL52"/>
<feature type="signal peptide" evidence="1">
    <location>
        <begin position="1"/>
        <end position="22"/>
    </location>
</feature>
<gene>
    <name evidence="2" type="ORF">KGM_201978</name>
</gene>
<organism evidence="2 3">
    <name type="scientific">Danaus plexippus plexippus</name>
    <dbReference type="NCBI Taxonomy" id="278856"/>
    <lineage>
        <taxon>Eukaryota</taxon>
        <taxon>Metazoa</taxon>
        <taxon>Ecdysozoa</taxon>
        <taxon>Arthropoda</taxon>
        <taxon>Hexapoda</taxon>
        <taxon>Insecta</taxon>
        <taxon>Pterygota</taxon>
        <taxon>Neoptera</taxon>
        <taxon>Endopterygota</taxon>
        <taxon>Lepidoptera</taxon>
        <taxon>Glossata</taxon>
        <taxon>Ditrysia</taxon>
        <taxon>Papilionoidea</taxon>
        <taxon>Nymphalidae</taxon>
        <taxon>Danainae</taxon>
        <taxon>Danaini</taxon>
        <taxon>Danaina</taxon>
        <taxon>Danaus</taxon>
        <taxon>Danaus</taxon>
    </lineage>
</organism>
<dbReference type="Proteomes" id="UP000007151">
    <property type="component" value="Unassembled WGS sequence"/>
</dbReference>
<name>A0A212FL52_DANPL</name>
<accession>A0A212FL52</accession>
<protein>
    <submittedName>
        <fullName evidence="2">Uncharacterized protein</fullName>
    </submittedName>
</protein>